<dbReference type="PANTHER" id="PTHR34374:SF1">
    <property type="entry name" value="LARGE RIBOSOMAL RNA SUBUNIT ACCUMULATION PROTEIN YCED HOMOLOG 1, CHLOROPLASTIC"/>
    <property type="match status" value="1"/>
</dbReference>
<proteinExistence type="predicted"/>
<accession>A0ABP4VS84</accession>
<protein>
    <submittedName>
        <fullName evidence="1">DUF177 domain-containing protein</fullName>
    </submittedName>
</protein>
<name>A0ABP4VS84_9ACTN</name>
<dbReference type="RefSeq" id="WP_344199706.1">
    <property type="nucleotide sequence ID" value="NZ_BAAAME010000004.1"/>
</dbReference>
<evidence type="ECO:0000313" key="2">
    <source>
        <dbReference type="Proteomes" id="UP001501057"/>
    </source>
</evidence>
<comment type="caution">
    <text evidence="1">The sequence shown here is derived from an EMBL/GenBank/DDBJ whole genome shotgun (WGS) entry which is preliminary data.</text>
</comment>
<dbReference type="InterPro" id="IPR003772">
    <property type="entry name" value="YceD"/>
</dbReference>
<dbReference type="Pfam" id="PF02620">
    <property type="entry name" value="YceD"/>
    <property type="match status" value="1"/>
</dbReference>
<sequence>MIDAGLYAGHVLCTFDEWMSVQTGPLVIDTHELGRRPGNERSYHLSVQVPAQWGYDVFGVPEGSPIDLELRLEALVDGILATGSTTVTAVGECVRCLTDVQEEIDLDVQELYLFERPSDDDEAEESLWLEGDLLDLEPPLRDATVFALPHHPLCDPECPGLCPECGARLADDPDHTHGEAVDPRWSALTQLIEPPKE</sequence>
<organism evidence="1 2">
    <name type="scientific">Aeromicrobium alkaliterrae</name>
    <dbReference type="NCBI Taxonomy" id="302168"/>
    <lineage>
        <taxon>Bacteria</taxon>
        <taxon>Bacillati</taxon>
        <taxon>Actinomycetota</taxon>
        <taxon>Actinomycetes</taxon>
        <taxon>Propionibacteriales</taxon>
        <taxon>Nocardioidaceae</taxon>
        <taxon>Aeromicrobium</taxon>
    </lineage>
</organism>
<keyword evidence="2" id="KW-1185">Reference proteome</keyword>
<reference evidence="2" key="1">
    <citation type="journal article" date="2019" name="Int. J. Syst. Evol. Microbiol.">
        <title>The Global Catalogue of Microorganisms (GCM) 10K type strain sequencing project: providing services to taxonomists for standard genome sequencing and annotation.</title>
        <authorList>
            <consortium name="The Broad Institute Genomics Platform"/>
            <consortium name="The Broad Institute Genome Sequencing Center for Infectious Disease"/>
            <person name="Wu L."/>
            <person name="Ma J."/>
        </authorList>
    </citation>
    <scope>NUCLEOTIDE SEQUENCE [LARGE SCALE GENOMIC DNA]</scope>
    <source>
        <strain evidence="2">JCM 13518</strain>
    </source>
</reference>
<dbReference type="EMBL" id="BAAAME010000004">
    <property type="protein sequence ID" value="GAA1736283.1"/>
    <property type="molecule type" value="Genomic_DNA"/>
</dbReference>
<dbReference type="Proteomes" id="UP001501057">
    <property type="component" value="Unassembled WGS sequence"/>
</dbReference>
<gene>
    <name evidence="1" type="ORF">GCM10009710_15720</name>
</gene>
<evidence type="ECO:0000313" key="1">
    <source>
        <dbReference type="EMBL" id="GAA1736283.1"/>
    </source>
</evidence>
<dbReference type="PANTHER" id="PTHR34374">
    <property type="entry name" value="LARGE RIBOSOMAL RNA SUBUNIT ACCUMULATION PROTEIN YCED HOMOLOG 1, CHLOROPLASTIC"/>
    <property type="match status" value="1"/>
</dbReference>